<keyword evidence="4" id="KW-0808">Transferase</keyword>
<dbReference type="RefSeq" id="WP_339106769.1">
    <property type="nucleotide sequence ID" value="NZ_CP146606.1"/>
</dbReference>
<dbReference type="EMBL" id="CP146606">
    <property type="protein sequence ID" value="WYK18620.1"/>
    <property type="molecule type" value="Genomic_DNA"/>
</dbReference>
<feature type="transmembrane region" description="Helical" evidence="8">
    <location>
        <begin position="493"/>
        <end position="514"/>
    </location>
</feature>
<dbReference type="InterPro" id="IPR050297">
    <property type="entry name" value="LipidA_mod_glycosyltrf_83"/>
</dbReference>
<feature type="transmembrane region" description="Helical" evidence="8">
    <location>
        <begin position="440"/>
        <end position="459"/>
    </location>
</feature>
<evidence type="ECO:0000256" key="3">
    <source>
        <dbReference type="ARBA" id="ARBA00022676"/>
    </source>
</evidence>
<keyword evidence="6 8" id="KW-1133">Transmembrane helix</keyword>
<dbReference type="PANTHER" id="PTHR33908:SF11">
    <property type="entry name" value="MEMBRANE PROTEIN"/>
    <property type="match status" value="1"/>
</dbReference>
<feature type="transmembrane region" description="Helical" evidence="8">
    <location>
        <begin position="220"/>
        <end position="238"/>
    </location>
</feature>
<evidence type="ECO:0000256" key="4">
    <source>
        <dbReference type="ARBA" id="ARBA00022679"/>
    </source>
</evidence>
<proteinExistence type="predicted"/>
<name>A0ABZ2TFV6_9RHOB</name>
<feature type="transmembrane region" description="Helical" evidence="8">
    <location>
        <begin position="382"/>
        <end position="399"/>
    </location>
</feature>
<keyword evidence="3" id="KW-0328">Glycosyltransferase</keyword>
<organism evidence="9 10">
    <name type="scientific">Roseovarius rhodophyticola</name>
    <dbReference type="NCBI Taxonomy" id="3080827"/>
    <lineage>
        <taxon>Bacteria</taxon>
        <taxon>Pseudomonadati</taxon>
        <taxon>Pseudomonadota</taxon>
        <taxon>Alphaproteobacteria</taxon>
        <taxon>Rhodobacterales</taxon>
        <taxon>Roseobacteraceae</taxon>
        <taxon>Roseovarius</taxon>
    </lineage>
</organism>
<feature type="transmembrane region" description="Helical" evidence="8">
    <location>
        <begin position="104"/>
        <end position="124"/>
    </location>
</feature>
<dbReference type="Proteomes" id="UP001281305">
    <property type="component" value="Chromosome"/>
</dbReference>
<gene>
    <name evidence="9" type="ORF">RZS32_001670</name>
</gene>
<evidence type="ECO:0000256" key="7">
    <source>
        <dbReference type="ARBA" id="ARBA00023136"/>
    </source>
</evidence>
<reference evidence="9 10" key="1">
    <citation type="submission" date="2024-02" db="EMBL/GenBank/DDBJ databases">
        <title>Roseovarius strain W115 nov., isolated from a marine algae.</title>
        <authorList>
            <person name="Lee M.W."/>
            <person name="Lee J.K."/>
            <person name="Kim J.M."/>
            <person name="Choi D.G."/>
            <person name="Baek J.H."/>
            <person name="Bayburt H."/>
            <person name="Jung J.J."/>
            <person name="Han D.M."/>
            <person name="Jeon C.O."/>
        </authorList>
    </citation>
    <scope>NUCLEOTIDE SEQUENCE [LARGE SCALE GENOMIC DNA]</scope>
    <source>
        <strain evidence="9 10">W115</strain>
    </source>
</reference>
<feature type="transmembrane region" description="Helical" evidence="8">
    <location>
        <begin position="130"/>
        <end position="149"/>
    </location>
</feature>
<feature type="transmembrane region" description="Helical" evidence="8">
    <location>
        <begin position="411"/>
        <end position="428"/>
    </location>
</feature>
<feature type="transmembrane region" description="Helical" evidence="8">
    <location>
        <begin position="262"/>
        <end position="280"/>
    </location>
</feature>
<comment type="subcellular location">
    <subcellularLocation>
        <location evidence="1">Cell membrane</location>
        <topology evidence="1">Multi-pass membrane protein</topology>
    </subcellularLocation>
</comment>
<protein>
    <recommendedName>
        <fullName evidence="11">Glycosyltransferase RgtA/B/C/D-like domain-containing protein</fullName>
    </recommendedName>
</protein>
<feature type="transmembrane region" description="Helical" evidence="8">
    <location>
        <begin position="356"/>
        <end position="375"/>
    </location>
</feature>
<feature type="transmembrane region" description="Helical" evidence="8">
    <location>
        <begin position="156"/>
        <end position="172"/>
    </location>
</feature>
<sequence length="624" mass="67690">MSLLQNRTGFFILVALTCLWVVLGFSASDGLYNTDETLYRLGAETFRSTGTFVVQNGYESFRSEDLRHLLLVNGPSGLVPQYPVGSALAATPLIDVFGYKSLLALNVLAGIGALFSTYFLALRLFGSDDVANLTVVVLALCTFWSEYVVGLWPHSVSLFLVTLAIVFFLAALDRTRAAWHPAFWAGICVGVGMSFRLEVLLLLPAIAAATILYARKPIEIMIAGALGMAPIIALLSYANKVKFDTYSPLSYGQSGGGTDASTYWPLGLAMLFGLTGLIFLRNRSAANVERKYILAGTAVFVLGVVILNPFVPILQKLTGGIHALLLDSTSIQDSRPKALMTLPDGTVAFWGLPKKALFQSLPWLGCLALLIGLVWGERRRSVAIALLFVTVWALPFILRSWHGGMSSNMRYLLPVIPLLAMLSIWGILELAQRRGSVNPYIFGIASLVGFAVPLVWILFVKESTFWINQVASLYLFCAIAVLSFVAGFVRHKVLAQVSLYAVAAGLGWSSYLAFQDYSLSQSRRTDTAAIAEAISSISDRAVLYGAPAHFYPAFSNPNQLLARPPNPATQVDATFVKAACGAGYRVLFADYLIEQLGDLAGSVSEYMWKEGIKGPGMVEFNCGT</sequence>
<keyword evidence="2" id="KW-1003">Cell membrane</keyword>
<feature type="transmembrane region" description="Helical" evidence="8">
    <location>
        <begin position="465"/>
        <end position="486"/>
    </location>
</feature>
<dbReference type="PANTHER" id="PTHR33908">
    <property type="entry name" value="MANNOSYLTRANSFERASE YKCB-RELATED"/>
    <property type="match status" value="1"/>
</dbReference>
<evidence type="ECO:0008006" key="11">
    <source>
        <dbReference type="Google" id="ProtNLM"/>
    </source>
</evidence>
<keyword evidence="5 8" id="KW-0812">Transmembrane</keyword>
<keyword evidence="7 8" id="KW-0472">Membrane</keyword>
<evidence type="ECO:0000256" key="2">
    <source>
        <dbReference type="ARBA" id="ARBA00022475"/>
    </source>
</evidence>
<evidence type="ECO:0000256" key="8">
    <source>
        <dbReference type="SAM" id="Phobius"/>
    </source>
</evidence>
<evidence type="ECO:0000256" key="5">
    <source>
        <dbReference type="ARBA" id="ARBA00022692"/>
    </source>
</evidence>
<evidence type="ECO:0000256" key="1">
    <source>
        <dbReference type="ARBA" id="ARBA00004651"/>
    </source>
</evidence>
<accession>A0ABZ2TFV6</accession>
<evidence type="ECO:0000313" key="10">
    <source>
        <dbReference type="Proteomes" id="UP001281305"/>
    </source>
</evidence>
<evidence type="ECO:0000313" key="9">
    <source>
        <dbReference type="EMBL" id="WYK18620.1"/>
    </source>
</evidence>
<feature type="transmembrane region" description="Helical" evidence="8">
    <location>
        <begin position="292"/>
        <end position="311"/>
    </location>
</feature>
<keyword evidence="10" id="KW-1185">Reference proteome</keyword>
<evidence type="ECO:0000256" key="6">
    <source>
        <dbReference type="ARBA" id="ARBA00022989"/>
    </source>
</evidence>
<feature type="transmembrane region" description="Helical" evidence="8">
    <location>
        <begin position="184"/>
        <end position="213"/>
    </location>
</feature>